<dbReference type="GO" id="GO:0005886">
    <property type="term" value="C:plasma membrane"/>
    <property type="evidence" value="ECO:0007669"/>
    <property type="project" value="UniProtKB-SubCell"/>
</dbReference>
<dbReference type="InterPro" id="IPR008250">
    <property type="entry name" value="ATPase_P-typ_transduc_dom_A_sf"/>
</dbReference>
<evidence type="ECO:0000256" key="5">
    <source>
        <dbReference type="ARBA" id="ARBA00022989"/>
    </source>
</evidence>
<evidence type="ECO:0000313" key="11">
    <source>
        <dbReference type="EMBL" id="SJM96120.1"/>
    </source>
</evidence>
<dbReference type="SUPFAM" id="SSF81653">
    <property type="entry name" value="Calcium ATPase, transduction domain A"/>
    <property type="match status" value="1"/>
</dbReference>
<evidence type="ECO:0000256" key="1">
    <source>
        <dbReference type="ARBA" id="ARBA00004370"/>
    </source>
</evidence>
<dbReference type="InterPro" id="IPR023214">
    <property type="entry name" value="HAD_sf"/>
</dbReference>
<dbReference type="Pfam" id="PF00122">
    <property type="entry name" value="E1-E2_ATPase"/>
    <property type="match status" value="1"/>
</dbReference>
<comment type="catalytic activity">
    <reaction evidence="8">
        <text>Zn(2+)(in) + ATP + H2O = Zn(2+)(out) + ADP + phosphate + H(+)</text>
        <dbReference type="Rhea" id="RHEA:20621"/>
        <dbReference type="ChEBI" id="CHEBI:15377"/>
        <dbReference type="ChEBI" id="CHEBI:15378"/>
        <dbReference type="ChEBI" id="CHEBI:29105"/>
        <dbReference type="ChEBI" id="CHEBI:30616"/>
        <dbReference type="ChEBI" id="CHEBI:43474"/>
        <dbReference type="ChEBI" id="CHEBI:456216"/>
        <dbReference type="EC" id="7.2.2.12"/>
    </reaction>
</comment>
<evidence type="ECO:0000256" key="6">
    <source>
        <dbReference type="ARBA" id="ARBA00023136"/>
    </source>
</evidence>
<feature type="domain" description="P-type ATPase A" evidence="10">
    <location>
        <begin position="182"/>
        <end position="275"/>
    </location>
</feature>
<evidence type="ECO:0000256" key="2">
    <source>
        <dbReference type="ARBA" id="ARBA00006024"/>
    </source>
</evidence>
<dbReference type="Gene3D" id="3.40.1110.10">
    <property type="entry name" value="Calcium-transporting ATPase, cytoplasmic domain N"/>
    <property type="match status" value="1"/>
</dbReference>
<dbReference type="Gene3D" id="3.40.50.1000">
    <property type="entry name" value="HAD superfamily/HAD-like"/>
    <property type="match status" value="1"/>
</dbReference>
<evidence type="ECO:0000256" key="4">
    <source>
        <dbReference type="ARBA" id="ARBA00022967"/>
    </source>
</evidence>
<dbReference type="GO" id="GO:0016463">
    <property type="term" value="F:P-type zinc transporter activity"/>
    <property type="evidence" value="ECO:0007669"/>
    <property type="project" value="UniProtKB-EC"/>
</dbReference>
<dbReference type="SFLD" id="SFLDG00002">
    <property type="entry name" value="C1.7:_P-type_atpase_like"/>
    <property type="match status" value="1"/>
</dbReference>
<keyword evidence="5 9" id="KW-1133">Transmembrane helix</keyword>
<dbReference type="GO" id="GO:0005524">
    <property type="term" value="F:ATP binding"/>
    <property type="evidence" value="ECO:0007669"/>
    <property type="project" value="UniProtKB-UniRule"/>
</dbReference>
<dbReference type="NCBIfam" id="TIGR01494">
    <property type="entry name" value="ATPase_P-type"/>
    <property type="match status" value="1"/>
</dbReference>
<dbReference type="PROSITE" id="PS00154">
    <property type="entry name" value="ATPASE_E1_E2"/>
    <property type="match status" value="1"/>
</dbReference>
<keyword evidence="9" id="KW-0479">Metal-binding</keyword>
<dbReference type="PRINTS" id="PR00119">
    <property type="entry name" value="CATATPASE"/>
</dbReference>
<dbReference type="EMBL" id="FUKI01000165">
    <property type="protein sequence ID" value="SJM96120.1"/>
    <property type="molecule type" value="Genomic_DNA"/>
</dbReference>
<name>A0A1R4HJP7_9GAMM</name>
<evidence type="ECO:0000256" key="7">
    <source>
        <dbReference type="ARBA" id="ARBA00039097"/>
    </source>
</evidence>
<dbReference type="SUPFAM" id="SSF56784">
    <property type="entry name" value="HAD-like"/>
    <property type="match status" value="1"/>
</dbReference>
<dbReference type="InterPro" id="IPR018303">
    <property type="entry name" value="ATPase_P-typ_P_site"/>
</dbReference>
<dbReference type="Pfam" id="PF00702">
    <property type="entry name" value="Hydrolase"/>
    <property type="match status" value="1"/>
</dbReference>
<feature type="transmembrane region" description="Helical" evidence="9">
    <location>
        <begin position="143"/>
        <end position="163"/>
    </location>
</feature>
<comment type="subcellular location">
    <subcellularLocation>
        <location evidence="9">Cell membrane</location>
    </subcellularLocation>
    <subcellularLocation>
        <location evidence="1">Membrane</location>
    </subcellularLocation>
</comment>
<evidence type="ECO:0000259" key="10">
    <source>
        <dbReference type="Pfam" id="PF00122"/>
    </source>
</evidence>
<dbReference type="PANTHER" id="PTHR48085">
    <property type="entry name" value="CADMIUM/ZINC-TRANSPORTING ATPASE HMA2-RELATED"/>
    <property type="match status" value="1"/>
</dbReference>
<dbReference type="InterPro" id="IPR027256">
    <property type="entry name" value="P-typ_ATPase_IB"/>
</dbReference>
<comment type="similarity">
    <text evidence="2 9">Belongs to the cation transport ATPase (P-type) (TC 3.A.3) family. Type IB subfamily.</text>
</comment>
<feature type="transmembrane region" description="Helical" evidence="9">
    <location>
        <begin position="299"/>
        <end position="324"/>
    </location>
</feature>
<protein>
    <recommendedName>
        <fullName evidence="7">P-type Zn(2+) transporter</fullName>
        <ecNumber evidence="7">7.2.2.12</ecNumber>
    </recommendedName>
</protein>
<dbReference type="GO" id="GO:0016887">
    <property type="term" value="F:ATP hydrolysis activity"/>
    <property type="evidence" value="ECO:0007669"/>
    <property type="project" value="InterPro"/>
</dbReference>
<dbReference type="NCBIfam" id="TIGR01525">
    <property type="entry name" value="ATPase-IB_hvy"/>
    <property type="match status" value="1"/>
</dbReference>
<dbReference type="InterPro" id="IPR044492">
    <property type="entry name" value="P_typ_ATPase_HD_dom"/>
</dbReference>
<dbReference type="EC" id="7.2.2.12" evidence="7"/>
<evidence type="ECO:0000256" key="3">
    <source>
        <dbReference type="ARBA" id="ARBA00022692"/>
    </source>
</evidence>
<dbReference type="PROSITE" id="PS01229">
    <property type="entry name" value="COF_2"/>
    <property type="match status" value="1"/>
</dbReference>
<dbReference type="SFLD" id="SFLDS00003">
    <property type="entry name" value="Haloacid_Dehalogenase"/>
    <property type="match status" value="1"/>
</dbReference>
<evidence type="ECO:0000313" key="12">
    <source>
        <dbReference type="Proteomes" id="UP000195667"/>
    </source>
</evidence>
<organism evidence="11 12">
    <name type="scientific">Crenothrix polyspora</name>
    <dbReference type="NCBI Taxonomy" id="360316"/>
    <lineage>
        <taxon>Bacteria</taxon>
        <taxon>Pseudomonadati</taxon>
        <taxon>Pseudomonadota</taxon>
        <taxon>Gammaproteobacteria</taxon>
        <taxon>Methylococcales</taxon>
        <taxon>Crenotrichaceae</taxon>
        <taxon>Crenothrix</taxon>
    </lineage>
</organism>
<keyword evidence="6 9" id="KW-0472">Membrane</keyword>
<feature type="transmembrane region" description="Helical" evidence="9">
    <location>
        <begin position="650"/>
        <end position="670"/>
    </location>
</feature>
<keyword evidence="3 9" id="KW-0812">Transmembrane</keyword>
<sequence length="699" mass="74207">MVGGALLVLASSFYGVKATGLMAQKKSPPLITLIGGLDGASVTESTEISPAIAIEIDAKAEEREAVEHYFKVSSGVVGVGTLAMVVFPPAHIIAIPALLYTLVPMFMDAYDGLKERRLKPSLVDSIAVGGAITLGLANHLNPFFFMAGAVGTWLYYLSAKLVLKTKDDSIKSLSNLFGEQARFVWLLRDGVEVETTFDAVKVGDIVVVSAGEMIPVDGSVLQGMGSIDQRMLTGEAHPVEKGSGEAVFAATTLLTGHLHIRVEKAGADAVAAQIGEIWSRTADYRTSVETRSEQLSNKAVLPTLGTGALALLTLGPIGATAILLSNFSDAIQLAAPLSTLNFLHLAAKSGILIKDGRALESLKNVNTVVFDKTGTLTLEQPHVGNIYLCAGYDEDTVLRYAAAAEVKQSHPVAKAILLAAKERSLLLPPLDDATYQVGYGIKAHIDGHWVWVGSNRFMAAEGITIPDELQDRISDSHAKGHSLIMVAIDRQLAGALVMYPTLRPEAKVLVSRLKQRGLSLCIISGDHHLPTKALADELGIALFFAETLPEDKASLIADLQQQGHSVCFIGDGINDTIALKQANVSISLSGATSAAVDTAQIIMMDGTLNHLDHVFELSQEFDNNLHIGFSTVIGGSVMCASGVFLLHFGIFSALALQTLTLMASVGNAFLPIMKDKKAIPLLPEPLVDDVVVTLDKKVA</sequence>
<dbReference type="GO" id="GO:0046872">
    <property type="term" value="F:metal ion binding"/>
    <property type="evidence" value="ECO:0007669"/>
    <property type="project" value="UniProtKB-KW"/>
</dbReference>
<dbReference type="InterPro" id="IPR023299">
    <property type="entry name" value="ATPase_P-typ_cyto_dom_N"/>
</dbReference>
<proteinExistence type="inferred from homology"/>
<evidence type="ECO:0000256" key="8">
    <source>
        <dbReference type="ARBA" id="ARBA00047308"/>
    </source>
</evidence>
<dbReference type="PANTHER" id="PTHR48085:SF5">
    <property type="entry name" value="CADMIUM_ZINC-TRANSPORTING ATPASE HMA4-RELATED"/>
    <property type="match status" value="1"/>
</dbReference>
<feature type="transmembrane region" description="Helical" evidence="9">
    <location>
        <begin position="76"/>
        <end position="100"/>
    </location>
</feature>
<evidence type="ECO:0000256" key="9">
    <source>
        <dbReference type="RuleBase" id="RU362081"/>
    </source>
</evidence>
<dbReference type="InterPro" id="IPR036412">
    <property type="entry name" value="HAD-like_sf"/>
</dbReference>
<dbReference type="InterPro" id="IPR059000">
    <property type="entry name" value="ATPase_P-type_domA"/>
</dbReference>
<keyword evidence="12" id="KW-1185">Reference proteome</keyword>
<accession>A0A1R4HJP7</accession>
<dbReference type="Gene3D" id="2.70.150.10">
    <property type="entry name" value="Calcium-transporting ATPase, cytoplasmic transduction domain A"/>
    <property type="match status" value="1"/>
</dbReference>
<dbReference type="Proteomes" id="UP000195667">
    <property type="component" value="Unassembled WGS sequence"/>
</dbReference>
<dbReference type="AlphaFoldDB" id="A0A1R4HJP7"/>
<keyword evidence="9" id="KW-0547">Nucleotide-binding</keyword>
<keyword evidence="9" id="KW-1003">Cell membrane</keyword>
<keyword evidence="9" id="KW-0067">ATP-binding</keyword>
<dbReference type="InterPro" id="IPR051014">
    <property type="entry name" value="Cation_Transport_ATPase_IB"/>
</dbReference>
<dbReference type="SFLD" id="SFLDF00027">
    <property type="entry name" value="p-type_atpase"/>
    <property type="match status" value="1"/>
</dbReference>
<dbReference type="InterPro" id="IPR001757">
    <property type="entry name" value="P_typ_ATPase"/>
</dbReference>
<reference evidence="12" key="1">
    <citation type="submission" date="2017-02" db="EMBL/GenBank/DDBJ databases">
        <authorList>
            <person name="Daims H."/>
        </authorList>
    </citation>
    <scope>NUCLEOTIDE SEQUENCE [LARGE SCALE GENOMIC DNA]</scope>
</reference>
<keyword evidence="4" id="KW-1278">Translocase</keyword>
<gene>
    <name evidence="11" type="ORF">CRENPOLYSF1_850024</name>
</gene>